<keyword evidence="1" id="KW-0472">Membrane</keyword>
<gene>
    <name evidence="2" type="ORF">KGD82_03950</name>
</gene>
<dbReference type="Proteomes" id="UP000682416">
    <property type="component" value="Chromosome"/>
</dbReference>
<protein>
    <submittedName>
        <fullName evidence="2">Uncharacterized protein</fullName>
    </submittedName>
</protein>
<dbReference type="EMBL" id="CP074402">
    <property type="protein sequence ID" value="QVJ02040.1"/>
    <property type="molecule type" value="Genomic_DNA"/>
</dbReference>
<keyword evidence="1" id="KW-1133">Transmembrane helix</keyword>
<dbReference type="KEGG" id="nec:KGD82_03950"/>
<evidence type="ECO:0000256" key="1">
    <source>
        <dbReference type="SAM" id="Phobius"/>
    </source>
</evidence>
<reference evidence="2" key="1">
    <citation type="submission" date="2021-05" db="EMBL/GenBank/DDBJ databases">
        <authorList>
            <person name="Kaiqin L."/>
            <person name="Jian G."/>
        </authorList>
    </citation>
    <scope>NUCLEOTIDE SEQUENCE</scope>
    <source>
        <strain evidence="2">HDS5</strain>
    </source>
</reference>
<feature type="transmembrane region" description="Helical" evidence="1">
    <location>
        <begin position="12"/>
        <end position="33"/>
    </location>
</feature>
<evidence type="ECO:0000313" key="3">
    <source>
        <dbReference type="Proteomes" id="UP000682416"/>
    </source>
</evidence>
<keyword evidence="1" id="KW-0812">Transmembrane</keyword>
<evidence type="ECO:0000313" key="2">
    <source>
        <dbReference type="EMBL" id="QVJ02040.1"/>
    </source>
</evidence>
<proteinExistence type="predicted"/>
<organism evidence="2 3">
    <name type="scientific">Nocardiopsis eucommiae</name>
    <dbReference type="NCBI Taxonomy" id="2831970"/>
    <lineage>
        <taxon>Bacteria</taxon>
        <taxon>Bacillati</taxon>
        <taxon>Actinomycetota</taxon>
        <taxon>Actinomycetes</taxon>
        <taxon>Streptosporangiales</taxon>
        <taxon>Nocardiopsidaceae</taxon>
        <taxon>Nocardiopsis</taxon>
    </lineage>
</organism>
<sequence length="295" mass="32512">MPSKRRTFSAFAKILLILTFVCGLFVAGGYYVLTTFEPLDTRERPDPGCRLALPEGRYDMEITQAANAATVGGVAFSRDLPEEAVTVAYATVWQESTFYNVEYGDRDSLGLFQQRPSQEWGDPEEILDPVTSSRSFYDELVEVGGWEDLPVYEAAQRVQRSAHGFAYDQHEELSSGMADAFTGPGGAAVTCWFDEATLESLRAGDADVAGAEEEMARVFGTDPAELPVSEDREPRTGDLGWAMAHWAVVHAEEYGITSVSYEDQRWRASEGMDGAQNWTEIEDASEATGGRVVLR</sequence>
<keyword evidence="3" id="KW-1185">Reference proteome</keyword>
<accession>A0A975LAK7</accession>
<name>A0A975LAK7_9ACTN</name>
<dbReference type="RefSeq" id="WP_378742343.1">
    <property type="nucleotide sequence ID" value="NZ_CBDRIY010000035.1"/>
</dbReference>
<dbReference type="AlphaFoldDB" id="A0A975LAK7"/>